<keyword evidence="5" id="KW-0690">Ribosome biogenesis</keyword>
<dbReference type="GO" id="GO:0005654">
    <property type="term" value="C:nucleoplasm"/>
    <property type="evidence" value="ECO:0007669"/>
    <property type="project" value="UniProtKB-SubCell"/>
</dbReference>
<dbReference type="PANTHER" id="PTHR14211:SF7">
    <property type="entry name" value="RIBOSOME BIOGENESIS PROTEIN NOP53"/>
    <property type="match status" value="1"/>
</dbReference>
<dbReference type="Pfam" id="PF07767">
    <property type="entry name" value="Nop53"/>
    <property type="match status" value="1"/>
</dbReference>
<dbReference type="InterPro" id="IPR011687">
    <property type="entry name" value="Nop53/GLTSCR2"/>
</dbReference>
<evidence type="ECO:0000313" key="9">
    <source>
        <dbReference type="EMBL" id="KAL2317453.1"/>
    </source>
</evidence>
<gene>
    <name evidence="9" type="ORF">Fmac_031329</name>
</gene>
<evidence type="ECO:0000256" key="6">
    <source>
        <dbReference type="ARBA" id="ARBA00023242"/>
    </source>
</evidence>
<name>A0ABD1L272_9FABA</name>
<dbReference type="GO" id="GO:0042254">
    <property type="term" value="P:ribosome biogenesis"/>
    <property type="evidence" value="ECO:0007669"/>
    <property type="project" value="UniProtKB-KW"/>
</dbReference>
<evidence type="ECO:0000256" key="3">
    <source>
        <dbReference type="ARBA" id="ARBA00008838"/>
    </source>
</evidence>
<comment type="similarity">
    <text evidence="3">Belongs to the NOP53 family.</text>
</comment>
<evidence type="ECO:0000256" key="1">
    <source>
        <dbReference type="ARBA" id="ARBA00004604"/>
    </source>
</evidence>
<keyword evidence="6" id="KW-0539">Nucleus</keyword>
<keyword evidence="7" id="KW-0175">Coiled coil</keyword>
<dbReference type="PIRSF" id="PIRSF017302">
    <property type="entry name" value="Gltscr2"/>
    <property type="match status" value="1"/>
</dbReference>
<comment type="caution">
    <text evidence="9">The sequence shown here is derived from an EMBL/GenBank/DDBJ whole genome shotgun (WGS) entry which is preliminary data.</text>
</comment>
<evidence type="ECO:0000256" key="2">
    <source>
        <dbReference type="ARBA" id="ARBA00004642"/>
    </source>
</evidence>
<dbReference type="GO" id="GO:0005730">
    <property type="term" value="C:nucleolus"/>
    <property type="evidence" value="ECO:0007669"/>
    <property type="project" value="UniProtKB-SubCell"/>
</dbReference>
<comment type="subcellular location">
    <subcellularLocation>
        <location evidence="1">Nucleus</location>
        <location evidence="1">Nucleolus</location>
    </subcellularLocation>
    <subcellularLocation>
        <location evidence="2">Nucleus</location>
        <location evidence="2">Nucleoplasm</location>
    </subcellularLocation>
</comment>
<accession>A0ABD1L272</accession>
<evidence type="ECO:0000256" key="8">
    <source>
        <dbReference type="SAM" id="MobiDB-lite"/>
    </source>
</evidence>
<feature type="compositionally biased region" description="Acidic residues" evidence="8">
    <location>
        <begin position="210"/>
        <end position="224"/>
    </location>
</feature>
<evidence type="ECO:0000256" key="5">
    <source>
        <dbReference type="ARBA" id="ARBA00022517"/>
    </source>
</evidence>
<keyword evidence="10" id="KW-1185">Reference proteome</keyword>
<proteinExistence type="inferred from homology"/>
<dbReference type="EMBL" id="JBGMDY010000011">
    <property type="protein sequence ID" value="KAL2317453.1"/>
    <property type="molecule type" value="Genomic_DNA"/>
</dbReference>
<evidence type="ECO:0000313" key="10">
    <source>
        <dbReference type="Proteomes" id="UP001603857"/>
    </source>
</evidence>
<reference evidence="9 10" key="1">
    <citation type="submission" date="2024-08" db="EMBL/GenBank/DDBJ databases">
        <title>Insights into the chromosomal genome structure of Flemingia macrophylla.</title>
        <authorList>
            <person name="Ding Y."/>
            <person name="Zhao Y."/>
            <person name="Bi W."/>
            <person name="Wu M."/>
            <person name="Zhao G."/>
            <person name="Gong Y."/>
            <person name="Li W."/>
            <person name="Zhang P."/>
        </authorList>
    </citation>
    <scope>NUCLEOTIDE SEQUENCE [LARGE SCALE GENOMIC DNA]</scope>
    <source>
        <strain evidence="9">DYQJB</strain>
        <tissue evidence="9">Leaf</tissue>
    </source>
</reference>
<dbReference type="PANTHER" id="PTHR14211">
    <property type="entry name" value="GLIOMA SUPPRESSOR CANDIDATE REGION GENE 2"/>
    <property type="match status" value="1"/>
</dbReference>
<feature type="coiled-coil region" evidence="7">
    <location>
        <begin position="238"/>
        <end position="299"/>
    </location>
</feature>
<protein>
    <recommendedName>
        <fullName evidence="4">Ribosome biogenesis protein NOP53</fullName>
    </recommendedName>
</protein>
<evidence type="ECO:0000256" key="4">
    <source>
        <dbReference type="ARBA" id="ARBA00018339"/>
    </source>
</evidence>
<dbReference type="AlphaFoldDB" id="A0ABD1L272"/>
<evidence type="ECO:0000256" key="7">
    <source>
        <dbReference type="SAM" id="Coils"/>
    </source>
</evidence>
<feature type="region of interest" description="Disordered" evidence="8">
    <location>
        <begin position="206"/>
        <end position="228"/>
    </location>
</feature>
<dbReference type="Proteomes" id="UP001603857">
    <property type="component" value="Unassembled WGS sequence"/>
</dbReference>
<sequence length="370" mass="42157">MFPAKGSRKGKKAWRANISTEEIEDYFEKSTKDALSGGSLQALSSDSLFFEDKSKDLAVKKKIEKHRERVLRCDSVLQKNQFVKPVPSSILKKCSKKCIVVSNVKDVNQNDDKDDPAVFDLWGDTDEDNKKVKKISKPTLIPAVEVDPPGCSFNPSPESHQDTLASAVAEEMQKIYKNELGPEPVPLTVPGEAIAEEDMYFLDVDHGSDNEESTLENEGENDDATLEKKPIKTKRVTRVELNKRARRKEQLKKEAEAKKIKELSKEIDSIPEIVQEIEQEDEEKKKRHLRRQVAKQEMLKARPPRLGKHKFEPAPVQVLLSEEITGSIRKLKGCCTLIKDRYKSIEKRGLIAPAKRRRTMDHVMIWFKAL</sequence>
<organism evidence="9 10">
    <name type="scientific">Flemingia macrophylla</name>
    <dbReference type="NCBI Taxonomy" id="520843"/>
    <lineage>
        <taxon>Eukaryota</taxon>
        <taxon>Viridiplantae</taxon>
        <taxon>Streptophyta</taxon>
        <taxon>Embryophyta</taxon>
        <taxon>Tracheophyta</taxon>
        <taxon>Spermatophyta</taxon>
        <taxon>Magnoliopsida</taxon>
        <taxon>eudicotyledons</taxon>
        <taxon>Gunneridae</taxon>
        <taxon>Pentapetalae</taxon>
        <taxon>rosids</taxon>
        <taxon>fabids</taxon>
        <taxon>Fabales</taxon>
        <taxon>Fabaceae</taxon>
        <taxon>Papilionoideae</taxon>
        <taxon>50 kb inversion clade</taxon>
        <taxon>NPAAA clade</taxon>
        <taxon>indigoferoid/millettioid clade</taxon>
        <taxon>Phaseoleae</taxon>
        <taxon>Flemingia</taxon>
    </lineage>
</organism>